<dbReference type="InterPro" id="IPR001841">
    <property type="entry name" value="Znf_RING"/>
</dbReference>
<dbReference type="GO" id="GO:0045944">
    <property type="term" value="P:positive regulation of transcription by RNA polymerase II"/>
    <property type="evidence" value="ECO:0007669"/>
    <property type="project" value="TreeGrafter"/>
</dbReference>
<feature type="compositionally biased region" description="Basic and acidic residues" evidence="7">
    <location>
        <begin position="457"/>
        <end position="466"/>
    </location>
</feature>
<dbReference type="EMBL" id="JADCNM010000013">
    <property type="protein sequence ID" value="KAG0456295.1"/>
    <property type="molecule type" value="Genomic_DNA"/>
</dbReference>
<feature type="region of interest" description="Disordered" evidence="7">
    <location>
        <begin position="457"/>
        <end position="486"/>
    </location>
</feature>
<evidence type="ECO:0000313" key="9">
    <source>
        <dbReference type="EMBL" id="KAG0456295.1"/>
    </source>
</evidence>
<dbReference type="Gene3D" id="3.30.40.10">
    <property type="entry name" value="Zinc/RING finger domain, C3HC4 (zinc finger)"/>
    <property type="match status" value="1"/>
</dbReference>
<evidence type="ECO:0000256" key="7">
    <source>
        <dbReference type="SAM" id="MobiDB-lite"/>
    </source>
</evidence>
<dbReference type="AlphaFoldDB" id="A0A835UCL7"/>
<feature type="region of interest" description="Disordered" evidence="7">
    <location>
        <begin position="734"/>
        <end position="769"/>
    </location>
</feature>
<protein>
    <recommendedName>
        <fullName evidence="8">RING-type domain-containing protein</fullName>
    </recommendedName>
</protein>
<dbReference type="Proteomes" id="UP000639772">
    <property type="component" value="Chromosome 13"/>
</dbReference>
<dbReference type="GO" id="GO:0000976">
    <property type="term" value="F:transcription cis-regulatory region binding"/>
    <property type="evidence" value="ECO:0007669"/>
    <property type="project" value="TreeGrafter"/>
</dbReference>
<evidence type="ECO:0000256" key="5">
    <source>
        <dbReference type="ARBA" id="ARBA00022833"/>
    </source>
</evidence>
<dbReference type="CDD" id="cd16536">
    <property type="entry name" value="RING-HC_RNF10"/>
    <property type="match status" value="1"/>
</dbReference>
<comment type="caution">
    <text evidence="9">The sequence shown here is derived from an EMBL/GenBank/DDBJ whole genome shotgun (WGS) entry which is preliminary data.</text>
</comment>
<keyword evidence="5" id="KW-0862">Zinc</keyword>
<dbReference type="InterPro" id="IPR039739">
    <property type="entry name" value="MAG2/RNF10"/>
</dbReference>
<dbReference type="SMART" id="SM00184">
    <property type="entry name" value="RING"/>
    <property type="match status" value="1"/>
</dbReference>
<accession>A0A835UCL7</accession>
<keyword evidence="2" id="KW-0963">Cytoplasm</keyword>
<evidence type="ECO:0000256" key="2">
    <source>
        <dbReference type="ARBA" id="ARBA00022490"/>
    </source>
</evidence>
<feature type="compositionally biased region" description="Basic and acidic residues" evidence="7">
    <location>
        <begin position="13"/>
        <end position="22"/>
    </location>
</feature>
<evidence type="ECO:0000256" key="1">
    <source>
        <dbReference type="ARBA" id="ARBA00004496"/>
    </source>
</evidence>
<feature type="compositionally biased region" description="Basic and acidic residues" evidence="7">
    <location>
        <begin position="30"/>
        <end position="40"/>
    </location>
</feature>
<feature type="compositionally biased region" description="Polar residues" evidence="7">
    <location>
        <begin position="88"/>
        <end position="97"/>
    </location>
</feature>
<feature type="domain" description="RING-type" evidence="8">
    <location>
        <begin position="248"/>
        <end position="294"/>
    </location>
</feature>
<evidence type="ECO:0000256" key="6">
    <source>
        <dbReference type="PROSITE-ProRule" id="PRU00175"/>
    </source>
</evidence>
<comment type="subcellular location">
    <subcellularLocation>
        <location evidence="1">Cytoplasm</location>
    </subcellularLocation>
</comment>
<dbReference type="Pfam" id="PF00097">
    <property type="entry name" value="zf-C3HC4"/>
    <property type="match status" value="1"/>
</dbReference>
<dbReference type="InterPro" id="IPR013083">
    <property type="entry name" value="Znf_RING/FYVE/PHD"/>
</dbReference>
<evidence type="ECO:0000256" key="4">
    <source>
        <dbReference type="ARBA" id="ARBA00022771"/>
    </source>
</evidence>
<dbReference type="SUPFAM" id="SSF57850">
    <property type="entry name" value="RING/U-box"/>
    <property type="match status" value="1"/>
</dbReference>
<dbReference type="OrthoDB" id="302966at2759"/>
<name>A0A835UCL7_VANPL</name>
<dbReference type="GO" id="GO:0005737">
    <property type="term" value="C:cytoplasm"/>
    <property type="evidence" value="ECO:0007669"/>
    <property type="project" value="UniProtKB-SubCell"/>
</dbReference>
<sequence length="769" mass="85344">MSISPTRANRSVSVRDLEDNRSSGDGFLPKNDRDRYDTRTDGASPLPFGSARDFISSPPLGGAVNTSGTAGMLEVTFSPSKSVRETKGSTSLKNSNVRRGGIQPQHQPSVHGDSSSRFTLNACGPQPGSGIATVSSMPGSDHWSLVSNGLNVPATQAGPRRSQAMNANHLLNFHYGSIPRSFPQQKLPPPRRQHKIKLYNKDLFLQANYKFVIYDSGNYIIEAIDPDKMFPWEDVVCMKYSTPLPVQCPICLESPLCPQITSCGHIYCYACILRYLAMGKEDYEGESWKKCPMCFALISSKDLYTVQLERVQLFHVGDHAEFALLSRSKDSTTPLLHCHDSADSSCSGASNLFSKYILTSDVELSVRDAKAALLDWLNKAEAGVVDDLEKLPYVCAALEQLDERMKIWKERLVFSGSPTHDNLLSCSPKVMNKPYSSKSHSFHSTFVMKHDRMVRSLESESKHMKPDVPGSSSDKLHSDMPSGSSELRHDLREHLGSDSNSCKDSGVQDTYAFYQAIDGQPLILHPLNMRCLLHHFRNHDMLPPRISGQILELVTVTQSEAMRKRYRHLSHFPLTTTFQFCEIDLSETLPHASLAPFMEEIMKREKQRKQLAKKERHEKAKAEAADRAEVASLREMLNPTNQRYLTNEDTIFLLDEFEALGTGAPTLASSSMNCDAKLFSNVTRLGFAAGHDSPMLRAEVSANLSRKVDSTQEPSCSQGSRPIDMLSFASVLSTKKSAGVPEKQHSNGTSKKGKKPSRVLLSTAGGRRY</sequence>
<feature type="region of interest" description="Disordered" evidence="7">
    <location>
        <begin position="1"/>
        <end position="116"/>
    </location>
</feature>
<dbReference type="InterPro" id="IPR017907">
    <property type="entry name" value="Znf_RING_CS"/>
</dbReference>
<dbReference type="PANTHER" id="PTHR12983:SF9">
    <property type="entry name" value="E3 UBIQUITIN-PROTEIN LIGASE RNF10"/>
    <property type="match status" value="1"/>
</dbReference>
<dbReference type="GO" id="GO:0008270">
    <property type="term" value="F:zinc ion binding"/>
    <property type="evidence" value="ECO:0007669"/>
    <property type="project" value="UniProtKB-KW"/>
</dbReference>
<dbReference type="InterPro" id="IPR018957">
    <property type="entry name" value="Znf_C3HC4_RING-type"/>
</dbReference>
<dbReference type="PANTHER" id="PTHR12983">
    <property type="entry name" value="RING FINGER 10 FAMILY MEMBER"/>
    <property type="match status" value="1"/>
</dbReference>
<organism evidence="9 10">
    <name type="scientific">Vanilla planifolia</name>
    <name type="common">Vanilla</name>
    <dbReference type="NCBI Taxonomy" id="51239"/>
    <lineage>
        <taxon>Eukaryota</taxon>
        <taxon>Viridiplantae</taxon>
        <taxon>Streptophyta</taxon>
        <taxon>Embryophyta</taxon>
        <taxon>Tracheophyta</taxon>
        <taxon>Spermatophyta</taxon>
        <taxon>Magnoliopsida</taxon>
        <taxon>Liliopsida</taxon>
        <taxon>Asparagales</taxon>
        <taxon>Orchidaceae</taxon>
        <taxon>Vanilloideae</taxon>
        <taxon>Vanilleae</taxon>
        <taxon>Vanilla</taxon>
    </lineage>
</organism>
<dbReference type="PROSITE" id="PS00518">
    <property type="entry name" value="ZF_RING_1"/>
    <property type="match status" value="1"/>
</dbReference>
<gene>
    <name evidence="9" type="ORF">HPP92_024083</name>
</gene>
<evidence type="ECO:0000256" key="3">
    <source>
        <dbReference type="ARBA" id="ARBA00022723"/>
    </source>
</evidence>
<dbReference type="PROSITE" id="PS50089">
    <property type="entry name" value="ZF_RING_2"/>
    <property type="match status" value="1"/>
</dbReference>
<proteinExistence type="predicted"/>
<feature type="compositionally biased region" description="Polar residues" evidence="7">
    <location>
        <begin position="1"/>
        <end position="12"/>
    </location>
</feature>
<reference evidence="9 10" key="1">
    <citation type="journal article" date="2020" name="Nat. Food">
        <title>A phased Vanilla planifolia genome enables genetic improvement of flavour and production.</title>
        <authorList>
            <person name="Hasing T."/>
            <person name="Tang H."/>
            <person name="Brym M."/>
            <person name="Khazi F."/>
            <person name="Huang T."/>
            <person name="Chambers A.H."/>
        </authorList>
    </citation>
    <scope>NUCLEOTIDE SEQUENCE [LARGE SCALE GENOMIC DNA]</scope>
    <source>
        <tissue evidence="9">Leaf</tissue>
    </source>
</reference>
<keyword evidence="4 6" id="KW-0863">Zinc-finger</keyword>
<evidence type="ECO:0000313" key="10">
    <source>
        <dbReference type="Proteomes" id="UP000639772"/>
    </source>
</evidence>
<keyword evidence="3" id="KW-0479">Metal-binding</keyword>
<evidence type="ECO:0000259" key="8">
    <source>
        <dbReference type="PROSITE" id="PS50089"/>
    </source>
</evidence>
<feature type="compositionally biased region" description="Polar residues" evidence="7">
    <location>
        <begin position="104"/>
        <end position="116"/>
    </location>
</feature>